<dbReference type="RefSeq" id="WP_193954924.1">
    <property type="nucleotide sequence ID" value="NZ_JADEYS010000023.1"/>
</dbReference>
<accession>A0A8J7JZV0</accession>
<name>A0A8J7JZV0_9GAMM</name>
<dbReference type="AlphaFoldDB" id="A0A8J7JZV0"/>
<dbReference type="InterPro" id="IPR028354">
    <property type="entry name" value="GPAT_PlsB"/>
</dbReference>
<evidence type="ECO:0000256" key="13">
    <source>
        <dbReference type="ARBA" id="ARBA00048427"/>
    </source>
</evidence>
<gene>
    <name evidence="15" type="primary">plsB</name>
    <name evidence="15" type="ORF">IOQ59_18350</name>
</gene>
<dbReference type="PIRSF" id="PIRSF500064">
    <property type="entry name" value="GPAT"/>
    <property type="match status" value="1"/>
</dbReference>
<evidence type="ECO:0000256" key="3">
    <source>
        <dbReference type="ARBA" id="ARBA00005189"/>
    </source>
</evidence>
<reference evidence="15" key="1">
    <citation type="submission" date="2020-10" db="EMBL/GenBank/DDBJ databases">
        <title>Bacterium isolated from coastal waters sediment.</title>
        <authorList>
            <person name="Chen R.-J."/>
            <person name="Lu D.-C."/>
            <person name="Zhu K.-L."/>
            <person name="Du Z.-J."/>
        </authorList>
    </citation>
    <scope>NUCLEOTIDE SEQUENCE</scope>
    <source>
        <strain evidence="15">N1Y112</strain>
    </source>
</reference>
<dbReference type="UniPathway" id="UPA00557">
    <property type="reaction ID" value="UER00612"/>
</dbReference>
<organism evidence="15 16">
    <name type="scientific">Pontibacterium sinense</name>
    <dbReference type="NCBI Taxonomy" id="2781979"/>
    <lineage>
        <taxon>Bacteria</taxon>
        <taxon>Pseudomonadati</taxon>
        <taxon>Pseudomonadota</taxon>
        <taxon>Gammaproteobacteria</taxon>
        <taxon>Oceanospirillales</taxon>
        <taxon>Oceanospirillaceae</taxon>
        <taxon>Pontibacterium</taxon>
    </lineage>
</organism>
<keyword evidence="7" id="KW-1003">Cell membrane</keyword>
<evidence type="ECO:0000256" key="11">
    <source>
        <dbReference type="ARBA" id="ARBA00023264"/>
    </source>
</evidence>
<dbReference type="PANTHER" id="PTHR12563">
    <property type="entry name" value="GLYCEROL-3-PHOSPHATE ACYLTRANSFERASE"/>
    <property type="match status" value="1"/>
</dbReference>
<feature type="domain" description="Phospholipid/glycerol acyltransferase" evidence="14">
    <location>
        <begin position="271"/>
        <end position="398"/>
    </location>
</feature>
<keyword evidence="10" id="KW-0594">Phospholipid biosynthesis</keyword>
<comment type="similarity">
    <text evidence="4">Belongs to the GPAT/DAPAT family.</text>
</comment>
<dbReference type="CDD" id="cd07993">
    <property type="entry name" value="LPLAT_DHAPAT-like"/>
    <property type="match status" value="1"/>
</dbReference>
<evidence type="ECO:0000256" key="10">
    <source>
        <dbReference type="ARBA" id="ARBA00023209"/>
    </source>
</evidence>
<comment type="subcellular location">
    <subcellularLocation>
        <location evidence="1">Cell membrane</location>
        <topology evidence="1">Peripheral membrane protein</topology>
        <orientation evidence="1">Cytoplasmic side</orientation>
    </subcellularLocation>
</comment>
<comment type="pathway">
    <text evidence="3">Lipid metabolism.</text>
</comment>
<evidence type="ECO:0000259" key="14">
    <source>
        <dbReference type="SMART" id="SM00563"/>
    </source>
</evidence>
<evidence type="ECO:0000256" key="2">
    <source>
        <dbReference type="ARBA" id="ARBA00004765"/>
    </source>
</evidence>
<sequence length="758" mass="85956">MHWSAPLQQWLLKLFVKPSIIGEPILATGPHTYFVLEHKRSSLPLVLRNLLPAIDESKLLFADSAGEQPLGEDLYALIKAQRSNPDIEIRLIPVSVFFGHLPKRERSLVRALFGESWTHGNPITRALRIILNGRKTLVSADKPVLLDTLQELSIEEASRKLTRVLRTHFQITRRAVLGPDLSHRRTLLKQIMQHKNVQSTLDQYCEQQGINRFSAEQESQRILDSIAADFSPNVARMLNAVVSTIAKRLYPDGIQLHNTEQVRRLSQTHQLIYLPCHRSHMDYVTLSWALHQKGLMLPHVAAGDNLNFPVIGPILRRGGAIFMRRSFKGDQLYYTLYKTYLETMSHHGHALEYFIEGGRSRTGRLLHARTGLLRMTIESYQATPNIPLAIIPVWIGYDRLMEGQGYQAELAGSPKQTENLGSSLSALSLLGKRYGGAHLNIGEPILLADHVKIDQPAADQAAKLGQMTLRQINRSASLLPISLLATCLLATPSRHITKKPLIEQCQALIQLLSQLPGLALRLPDKTPEQWLEQAQRYQQISIAEDQVSISEEQAQTLTFYRNTLLHLLALPGLYLLMVRRLEGSRSQLISRLLSQLYPVLDAELTLPWHKDNLTKTLRSVRDTLHDNALLMNHQQHWHAPESSTSQILQMTAEPILLRYYLVLRIVDRYQQISQDDLISQSARLAIMIHRTYGFQSREYADKRVLKSFIEQARAHELLGSTDGRIHLNQDPSPLFKLARKVLRPHLIVSIDQKLGSAG</sequence>
<keyword evidence="12 15" id="KW-0012">Acyltransferase</keyword>
<evidence type="ECO:0000256" key="5">
    <source>
        <dbReference type="ARBA" id="ARBA00013113"/>
    </source>
</evidence>
<dbReference type="Proteomes" id="UP000640333">
    <property type="component" value="Unassembled WGS sequence"/>
</dbReference>
<evidence type="ECO:0000256" key="12">
    <source>
        <dbReference type="ARBA" id="ARBA00023315"/>
    </source>
</evidence>
<keyword evidence="9" id="KW-0472">Membrane</keyword>
<comment type="caution">
    <text evidence="15">The sequence shown here is derived from an EMBL/GenBank/DDBJ whole genome shotgun (WGS) entry which is preliminary data.</text>
</comment>
<evidence type="ECO:0000313" key="15">
    <source>
        <dbReference type="EMBL" id="MBE9399228.1"/>
    </source>
</evidence>
<keyword evidence="8 15" id="KW-0808">Transferase</keyword>
<dbReference type="InterPro" id="IPR041728">
    <property type="entry name" value="GPAT/DHAPAT_LPLAT"/>
</dbReference>
<keyword evidence="10" id="KW-0444">Lipid biosynthesis</keyword>
<dbReference type="GO" id="GO:0004366">
    <property type="term" value="F:glycerol-3-phosphate O-acyltransferase activity"/>
    <property type="evidence" value="ECO:0007669"/>
    <property type="project" value="UniProtKB-EC"/>
</dbReference>
<dbReference type="GO" id="GO:0006631">
    <property type="term" value="P:fatty acid metabolic process"/>
    <property type="evidence" value="ECO:0007669"/>
    <property type="project" value="TreeGrafter"/>
</dbReference>
<evidence type="ECO:0000256" key="1">
    <source>
        <dbReference type="ARBA" id="ARBA00004413"/>
    </source>
</evidence>
<dbReference type="EC" id="2.3.1.15" evidence="5"/>
<dbReference type="InterPro" id="IPR022284">
    <property type="entry name" value="GPAT/DHAPAT"/>
</dbReference>
<dbReference type="GO" id="GO:0016024">
    <property type="term" value="P:CDP-diacylglycerol biosynthetic process"/>
    <property type="evidence" value="ECO:0007669"/>
    <property type="project" value="UniProtKB-UniPathway"/>
</dbReference>
<evidence type="ECO:0000256" key="4">
    <source>
        <dbReference type="ARBA" id="ARBA00007937"/>
    </source>
</evidence>
<dbReference type="SMART" id="SM00563">
    <property type="entry name" value="PlsC"/>
    <property type="match status" value="1"/>
</dbReference>
<evidence type="ECO:0000313" key="16">
    <source>
        <dbReference type="Proteomes" id="UP000640333"/>
    </source>
</evidence>
<evidence type="ECO:0000256" key="8">
    <source>
        <dbReference type="ARBA" id="ARBA00022679"/>
    </source>
</evidence>
<keyword evidence="10" id="KW-0443">Lipid metabolism</keyword>
<dbReference type="Pfam" id="PF01553">
    <property type="entry name" value="Acyltransferase"/>
    <property type="match status" value="1"/>
</dbReference>
<protein>
    <recommendedName>
        <fullName evidence="6">Glycerol-3-phosphate acyltransferase</fullName>
        <ecNumber evidence="5">2.3.1.15</ecNumber>
    </recommendedName>
</protein>
<evidence type="ECO:0000256" key="7">
    <source>
        <dbReference type="ARBA" id="ARBA00022475"/>
    </source>
</evidence>
<proteinExistence type="inferred from homology"/>
<dbReference type="GO" id="GO:0005886">
    <property type="term" value="C:plasma membrane"/>
    <property type="evidence" value="ECO:0007669"/>
    <property type="project" value="UniProtKB-SubCell"/>
</dbReference>
<dbReference type="SUPFAM" id="SSF69593">
    <property type="entry name" value="Glycerol-3-phosphate (1)-acyltransferase"/>
    <property type="match status" value="1"/>
</dbReference>
<dbReference type="Pfam" id="PF19277">
    <property type="entry name" value="GPAT_C"/>
    <property type="match status" value="1"/>
</dbReference>
<dbReference type="EMBL" id="JADEYS010000023">
    <property type="protein sequence ID" value="MBE9399228.1"/>
    <property type="molecule type" value="Genomic_DNA"/>
</dbReference>
<comment type="catalytic activity">
    <reaction evidence="13">
        <text>sn-glycerol 3-phosphate + an acyl-CoA = a 1-acyl-sn-glycero-3-phosphate + CoA</text>
        <dbReference type="Rhea" id="RHEA:15325"/>
        <dbReference type="ChEBI" id="CHEBI:57287"/>
        <dbReference type="ChEBI" id="CHEBI:57597"/>
        <dbReference type="ChEBI" id="CHEBI:57970"/>
        <dbReference type="ChEBI" id="CHEBI:58342"/>
        <dbReference type="EC" id="2.3.1.15"/>
    </reaction>
</comment>
<keyword evidence="16" id="KW-1185">Reference proteome</keyword>
<evidence type="ECO:0000256" key="9">
    <source>
        <dbReference type="ARBA" id="ARBA00023136"/>
    </source>
</evidence>
<evidence type="ECO:0000256" key="6">
    <source>
        <dbReference type="ARBA" id="ARBA00013432"/>
    </source>
</evidence>
<dbReference type="InterPro" id="IPR045520">
    <property type="entry name" value="GPAT/DHAPAT_C"/>
</dbReference>
<dbReference type="PIRSF" id="PIRSF000437">
    <property type="entry name" value="GPAT_DHAPAT"/>
    <property type="match status" value="1"/>
</dbReference>
<keyword evidence="11" id="KW-1208">Phospholipid metabolism</keyword>
<dbReference type="NCBIfam" id="NF003441">
    <property type="entry name" value="PRK04974.1"/>
    <property type="match status" value="1"/>
</dbReference>
<dbReference type="InterPro" id="IPR002123">
    <property type="entry name" value="Plipid/glycerol_acylTrfase"/>
</dbReference>
<dbReference type="PANTHER" id="PTHR12563:SF17">
    <property type="entry name" value="DIHYDROXYACETONE PHOSPHATE ACYLTRANSFERASE"/>
    <property type="match status" value="1"/>
</dbReference>
<comment type="pathway">
    <text evidence="2">Phospholipid metabolism; CDP-diacylglycerol biosynthesis; CDP-diacylglycerol from sn-glycerol 3-phosphate: step 1/3.</text>
</comment>